<dbReference type="OrthoDB" id="16820at2759"/>
<dbReference type="SUPFAM" id="SSF51905">
    <property type="entry name" value="FAD/NAD(P)-binding domain"/>
    <property type="match status" value="1"/>
</dbReference>
<dbReference type="OMA" id="FVARPHC"/>
<dbReference type="InterPro" id="IPR002938">
    <property type="entry name" value="FAD-bd"/>
</dbReference>
<dbReference type="InterPro" id="IPR053212">
    <property type="entry name" value="DHP_3-monooxygenase"/>
</dbReference>
<proteinExistence type="predicted"/>
<dbReference type="AlphaFoldDB" id="A0A087G698"/>
<dbReference type="EMBL" id="CM002876">
    <property type="protein sequence ID" value="KFK25400.1"/>
    <property type="molecule type" value="Genomic_DNA"/>
</dbReference>
<dbReference type="Gene3D" id="3.50.50.60">
    <property type="entry name" value="FAD/NAD(P)-binding domain"/>
    <property type="match status" value="1"/>
</dbReference>
<name>A0A087G698_ARAAL</name>
<organism evidence="2 3">
    <name type="scientific">Arabis alpina</name>
    <name type="common">Alpine rock-cress</name>
    <dbReference type="NCBI Taxonomy" id="50452"/>
    <lineage>
        <taxon>Eukaryota</taxon>
        <taxon>Viridiplantae</taxon>
        <taxon>Streptophyta</taxon>
        <taxon>Embryophyta</taxon>
        <taxon>Tracheophyta</taxon>
        <taxon>Spermatophyta</taxon>
        <taxon>Magnoliopsida</taxon>
        <taxon>eudicotyledons</taxon>
        <taxon>Gunneridae</taxon>
        <taxon>Pentapetalae</taxon>
        <taxon>rosids</taxon>
        <taxon>malvids</taxon>
        <taxon>Brassicales</taxon>
        <taxon>Brassicaceae</taxon>
        <taxon>Arabideae</taxon>
        <taxon>Arabis</taxon>
    </lineage>
</organism>
<dbReference type="Pfam" id="PF13450">
    <property type="entry name" value="NAD_binding_8"/>
    <property type="match status" value="1"/>
</dbReference>
<dbReference type="GO" id="GO:0071949">
    <property type="term" value="F:FAD binding"/>
    <property type="evidence" value="ECO:0007669"/>
    <property type="project" value="InterPro"/>
</dbReference>
<evidence type="ECO:0000259" key="1">
    <source>
        <dbReference type="Pfam" id="PF01494"/>
    </source>
</evidence>
<protein>
    <recommendedName>
        <fullName evidence="1">FAD-binding domain-containing protein</fullName>
    </recommendedName>
</protein>
<dbReference type="Pfam" id="PF01494">
    <property type="entry name" value="FAD_binding_3"/>
    <property type="match status" value="1"/>
</dbReference>
<dbReference type="PANTHER" id="PTHR47469:SF2">
    <property type="entry name" value="OS06G0597600 PROTEIN"/>
    <property type="match status" value="1"/>
</dbReference>
<accession>A0A087G698</accession>
<dbReference type="InterPro" id="IPR036188">
    <property type="entry name" value="FAD/NAD-bd_sf"/>
</dbReference>
<dbReference type="Proteomes" id="UP000029120">
    <property type="component" value="Chromosome 8"/>
</dbReference>
<dbReference type="eggNOG" id="KOG2614">
    <property type="taxonomic scope" value="Eukaryota"/>
</dbReference>
<keyword evidence="3" id="KW-1185">Reference proteome</keyword>
<evidence type="ECO:0000313" key="2">
    <source>
        <dbReference type="EMBL" id="KFK25400.1"/>
    </source>
</evidence>
<feature type="domain" description="FAD-binding" evidence="1">
    <location>
        <begin position="302"/>
        <end position="363"/>
    </location>
</feature>
<dbReference type="PANTHER" id="PTHR47469">
    <property type="entry name" value="MONOOXYGENASE-LIKE"/>
    <property type="match status" value="1"/>
</dbReference>
<dbReference type="SUPFAM" id="SSF54373">
    <property type="entry name" value="FAD-linked reductases, C-terminal domain"/>
    <property type="match status" value="1"/>
</dbReference>
<dbReference type="Gramene" id="KFK25400">
    <property type="protein sequence ID" value="KFK25400"/>
    <property type="gene ID" value="AALP_AA8G109700"/>
</dbReference>
<gene>
    <name evidence="2" type="ordered locus">AALP_Aa8g109700</name>
</gene>
<evidence type="ECO:0000313" key="3">
    <source>
        <dbReference type="Proteomes" id="UP000029120"/>
    </source>
</evidence>
<dbReference type="PROSITE" id="PS51257">
    <property type="entry name" value="PROKAR_LIPOPROTEIN"/>
    <property type="match status" value="1"/>
</dbReference>
<reference evidence="3" key="1">
    <citation type="journal article" date="2015" name="Nat. Plants">
        <title>Genome expansion of Arabis alpina linked with retrotransposition and reduced symmetric DNA methylation.</title>
        <authorList>
            <person name="Willing E.M."/>
            <person name="Rawat V."/>
            <person name="Mandakova T."/>
            <person name="Maumus F."/>
            <person name="James G.V."/>
            <person name="Nordstroem K.J."/>
            <person name="Becker C."/>
            <person name="Warthmann N."/>
            <person name="Chica C."/>
            <person name="Szarzynska B."/>
            <person name="Zytnicki M."/>
            <person name="Albani M.C."/>
            <person name="Kiefer C."/>
            <person name="Bergonzi S."/>
            <person name="Castaings L."/>
            <person name="Mateos J.L."/>
            <person name="Berns M.C."/>
            <person name="Bujdoso N."/>
            <person name="Piofczyk T."/>
            <person name="de Lorenzo L."/>
            <person name="Barrero-Sicilia C."/>
            <person name="Mateos I."/>
            <person name="Piednoel M."/>
            <person name="Hagmann J."/>
            <person name="Chen-Min-Tao R."/>
            <person name="Iglesias-Fernandez R."/>
            <person name="Schuster S.C."/>
            <person name="Alonso-Blanco C."/>
            <person name="Roudier F."/>
            <person name="Carbonero P."/>
            <person name="Paz-Ares J."/>
            <person name="Davis S.J."/>
            <person name="Pecinka A."/>
            <person name="Quesneville H."/>
            <person name="Colot V."/>
            <person name="Lysak M.A."/>
            <person name="Weigel D."/>
            <person name="Coupland G."/>
            <person name="Schneeberger K."/>
        </authorList>
    </citation>
    <scope>NUCLEOTIDE SEQUENCE [LARGE SCALE GENOMIC DNA]</scope>
    <source>
        <strain evidence="3">cv. Pajares</strain>
    </source>
</reference>
<sequence>MVKKKGKAIIVGGSIAGVSCAHTLTLAGWDVLVLEKSSEPPARSPTGAGLGLDPQARQIIKSWLPNPHLLDQITLPLSIDQNQETESEKKVTRVLTRDESFDFRAAYWSDIHGLLYNALPETIFLWGHKFLSFTQDESIVKVKTLVMETQETIEIQGDLLVAADGCLSLIRKTFLPDLKLRYSGYCAWRGIFDFSENENSETVTGIKKEYPDLGKCLYFDLGKQTHSVFYELLNKKINWIWYVNQPEPELRNKSVTLKVSQEMMSKMHQEVDTIWIPELARVMKETTDPFLNVIYDCDPLERIFWGNVVLVGDAAHPTTPHGLRSTNMSVLDAEVLGKCLEKCGPENVSLGLEEYQRIRLPVVCEQVLYSRRLGRIKQGLDHDGIRSAGFGLEQRNIPFFSSAPLV</sequence>
<dbReference type="PRINTS" id="PR00420">
    <property type="entry name" value="RNGMNOXGNASE"/>
</dbReference>